<name>A0ABW4TEG4_9ACTN</name>
<protein>
    <submittedName>
        <fullName evidence="1">Uncharacterized protein</fullName>
    </submittedName>
</protein>
<comment type="caution">
    <text evidence="1">The sequence shown here is derived from an EMBL/GenBank/DDBJ whole genome shotgun (WGS) entry which is preliminary data.</text>
</comment>
<gene>
    <name evidence="1" type="ORF">ACFSKW_48985</name>
</gene>
<keyword evidence="2" id="KW-1185">Reference proteome</keyword>
<proteinExistence type="predicted"/>
<evidence type="ECO:0000313" key="2">
    <source>
        <dbReference type="Proteomes" id="UP001597368"/>
    </source>
</evidence>
<dbReference type="Proteomes" id="UP001597368">
    <property type="component" value="Unassembled WGS sequence"/>
</dbReference>
<sequence length="43" mass="4762">MNSFVRFAVDGLDTPLSAAPPERLVAGGLYRRVRDPMDVAFRP</sequence>
<reference evidence="2" key="1">
    <citation type="journal article" date="2019" name="Int. J. Syst. Evol. Microbiol.">
        <title>The Global Catalogue of Microorganisms (GCM) 10K type strain sequencing project: providing services to taxonomists for standard genome sequencing and annotation.</title>
        <authorList>
            <consortium name="The Broad Institute Genomics Platform"/>
            <consortium name="The Broad Institute Genome Sequencing Center for Infectious Disease"/>
            <person name="Wu L."/>
            <person name="Ma J."/>
        </authorList>
    </citation>
    <scope>NUCLEOTIDE SEQUENCE [LARGE SCALE GENOMIC DNA]</scope>
    <source>
        <strain evidence="2">ICMP 6774ER</strain>
    </source>
</reference>
<dbReference type="EMBL" id="JBHUFV010000083">
    <property type="protein sequence ID" value="MFD1939424.1"/>
    <property type="molecule type" value="Genomic_DNA"/>
</dbReference>
<evidence type="ECO:0000313" key="1">
    <source>
        <dbReference type="EMBL" id="MFD1939424.1"/>
    </source>
</evidence>
<organism evidence="1 2">
    <name type="scientific">Nonomuraea mangrovi</name>
    <dbReference type="NCBI Taxonomy" id="2316207"/>
    <lineage>
        <taxon>Bacteria</taxon>
        <taxon>Bacillati</taxon>
        <taxon>Actinomycetota</taxon>
        <taxon>Actinomycetes</taxon>
        <taxon>Streptosporangiales</taxon>
        <taxon>Streptosporangiaceae</taxon>
        <taxon>Nonomuraea</taxon>
    </lineage>
</organism>
<dbReference type="RefSeq" id="WP_379581687.1">
    <property type="nucleotide sequence ID" value="NZ_JBHUFV010000083.1"/>
</dbReference>
<accession>A0ABW4TEG4</accession>